<dbReference type="PANTHER" id="PTHR24361">
    <property type="entry name" value="MITOGEN-ACTIVATED KINASE KINASE KINASE"/>
    <property type="match status" value="1"/>
</dbReference>
<reference evidence="5 6" key="1">
    <citation type="journal article" date="2012" name="PLoS ONE">
        <title>The genome of Chelonid herpesvirus 5 harbors atypical genes.</title>
        <authorList>
            <person name="Ackermann M."/>
            <person name="Koriabine M."/>
            <person name="Hartmann-Fritsch F."/>
            <person name="de Jong P.J."/>
            <person name="Lewis T.D."/>
            <person name="Schetle N."/>
            <person name="Work T.M."/>
            <person name="Dagenais J."/>
            <person name="Balazs G.H."/>
            <person name="Leong J.A."/>
        </authorList>
    </citation>
    <scope>NUCLEOTIDE SEQUENCE [LARGE SCALE GENOMIC DNA]</scope>
</reference>
<evidence type="ECO:0000256" key="2">
    <source>
        <dbReference type="ARBA" id="ARBA00022840"/>
    </source>
</evidence>
<dbReference type="PROSITE" id="PS50011">
    <property type="entry name" value="PROTEIN_KINASE_DOM"/>
    <property type="match status" value="1"/>
</dbReference>
<dbReference type="InterPro" id="IPR053235">
    <property type="entry name" value="Ser_Thr_kinase"/>
</dbReference>
<dbReference type="SMART" id="SM00220">
    <property type="entry name" value="S_TKc"/>
    <property type="match status" value="1"/>
</dbReference>
<dbReference type="RefSeq" id="YP_010795491.1">
    <property type="nucleotide sequence ID" value="NC_075701.1"/>
</dbReference>
<evidence type="ECO:0000313" key="6">
    <source>
        <dbReference type="Proteomes" id="UP000325782"/>
    </source>
</evidence>
<keyword evidence="1 3" id="KW-0547">Nucleotide-binding</keyword>
<keyword evidence="5" id="KW-0418">Kinase</keyword>
<feature type="binding site" evidence="3">
    <location>
        <position position="99"/>
    </location>
    <ligand>
        <name>ATP</name>
        <dbReference type="ChEBI" id="CHEBI:30616"/>
    </ligand>
</feature>
<feature type="domain" description="Protein kinase" evidence="4">
    <location>
        <begin position="70"/>
        <end position="355"/>
    </location>
</feature>
<dbReference type="GO" id="GO:0004674">
    <property type="term" value="F:protein serine/threonine kinase activity"/>
    <property type="evidence" value="ECO:0007669"/>
    <property type="project" value="TreeGrafter"/>
</dbReference>
<protein>
    <submittedName>
        <fullName evidence="5">US3 protein kinase protein</fullName>
    </submittedName>
</protein>
<dbReference type="Gene3D" id="3.30.200.20">
    <property type="entry name" value="Phosphorylase Kinase, domain 1"/>
    <property type="match status" value="1"/>
</dbReference>
<dbReference type="Pfam" id="PF00069">
    <property type="entry name" value="Pkinase"/>
    <property type="match status" value="1"/>
</dbReference>
<dbReference type="Proteomes" id="UP000325782">
    <property type="component" value="Segment"/>
</dbReference>
<dbReference type="Gene3D" id="1.10.510.10">
    <property type="entry name" value="Transferase(Phosphotransferase) domain 1"/>
    <property type="match status" value="1"/>
</dbReference>
<dbReference type="InterPro" id="IPR011009">
    <property type="entry name" value="Kinase-like_dom_sf"/>
</dbReference>
<dbReference type="InterPro" id="IPR017441">
    <property type="entry name" value="Protein_kinase_ATP_BS"/>
</dbReference>
<dbReference type="GO" id="GO:0005524">
    <property type="term" value="F:ATP binding"/>
    <property type="evidence" value="ECO:0007669"/>
    <property type="project" value="UniProtKB-UniRule"/>
</dbReference>
<accession>V5NWT4</accession>
<sequence>MSFAAEMRTPSPAVGEMSTDAVANPTRCSASIVPSSLSCNSDSRQDQEMEECRVVDPNDISHAVPIMNEYHFGRLLGQGASACVYRCRKRADGSMCALKAAPLNNKNGLTSELMHLETNLALAARHRNVIKTMRVIYHPKVCYMELELMAGDLSYYLRRLRRPLTEEEMRHVLRDCLRGLQYLHSLNILHRDVKLENIFVRDLTTDAKLGDLGLALKVKDSRLWGQYGISGTPSTSSPEMMLGDPYCRTTDVWSMGVAAFEMLSAPASMFPAKDTMTHILKKMEIDAYDFPPPNLFANLDRMRPVVPAERDCTIVCDCVEKLSIGQEAKKVIIRMLSLNAIKRPSASKVLTYPFFKKRHTLPGFSITRKDSRKRHGGTGKPNA</sequence>
<keyword evidence="2 3" id="KW-0067">ATP-binding</keyword>
<keyword evidence="5" id="KW-0808">Transferase</keyword>
<dbReference type="SUPFAM" id="SSF56112">
    <property type="entry name" value="Protein kinase-like (PK-like)"/>
    <property type="match status" value="1"/>
</dbReference>
<organism evidence="5 6">
    <name type="scientific">Chelonid alphaherpesvirus 5</name>
    <dbReference type="NCBI Taxonomy" id="702736"/>
    <lineage>
        <taxon>Viruses</taxon>
        <taxon>Duplodnaviria</taxon>
        <taxon>Heunggongvirae</taxon>
        <taxon>Peploviricota</taxon>
        <taxon>Herviviricetes</taxon>
        <taxon>Herpesvirales</taxon>
        <taxon>Orthoherpesviridae</taxon>
        <taxon>Alphaherpesvirinae</taxon>
        <taxon>Scutavirus</taxon>
        <taxon>Scutavirus chelonidalpha5</taxon>
    </lineage>
</organism>
<dbReference type="KEGG" id="vg:80532650"/>
<name>V5NWT4_9ALPH</name>
<dbReference type="GeneID" id="80532650"/>
<dbReference type="PROSITE" id="PS00108">
    <property type="entry name" value="PROTEIN_KINASE_ST"/>
    <property type="match status" value="1"/>
</dbReference>
<proteinExistence type="predicted"/>
<evidence type="ECO:0000313" key="5">
    <source>
        <dbReference type="EMBL" id="AHA93305.1"/>
    </source>
</evidence>
<evidence type="ECO:0000256" key="3">
    <source>
        <dbReference type="PROSITE-ProRule" id="PRU10141"/>
    </source>
</evidence>
<dbReference type="EMBL" id="HQ878327">
    <property type="protein sequence ID" value="AHA93305.1"/>
    <property type="molecule type" value="Genomic_DNA"/>
</dbReference>
<dbReference type="InterPro" id="IPR000719">
    <property type="entry name" value="Prot_kinase_dom"/>
</dbReference>
<dbReference type="InterPro" id="IPR008271">
    <property type="entry name" value="Ser/Thr_kinase_AS"/>
</dbReference>
<evidence type="ECO:0000256" key="1">
    <source>
        <dbReference type="ARBA" id="ARBA00022741"/>
    </source>
</evidence>
<evidence type="ECO:0000259" key="4">
    <source>
        <dbReference type="PROSITE" id="PS50011"/>
    </source>
</evidence>
<gene>
    <name evidence="5" type="primary">F-US3A</name>
</gene>
<keyword evidence="6" id="KW-1185">Reference proteome</keyword>
<dbReference type="PROSITE" id="PS00107">
    <property type="entry name" value="PROTEIN_KINASE_ATP"/>
    <property type="match status" value="1"/>
</dbReference>